<keyword evidence="1" id="KW-0472">Membrane</keyword>
<organism evidence="2 3">
    <name type="scientific">Ambrosiozyma monospora</name>
    <name type="common">Yeast</name>
    <name type="synonym">Endomycopsis monosporus</name>
    <dbReference type="NCBI Taxonomy" id="43982"/>
    <lineage>
        <taxon>Eukaryota</taxon>
        <taxon>Fungi</taxon>
        <taxon>Dikarya</taxon>
        <taxon>Ascomycota</taxon>
        <taxon>Saccharomycotina</taxon>
        <taxon>Pichiomycetes</taxon>
        <taxon>Pichiales</taxon>
        <taxon>Pichiaceae</taxon>
        <taxon>Ambrosiozyma</taxon>
    </lineage>
</organism>
<accession>A0A9W7DIS3</accession>
<keyword evidence="1" id="KW-0812">Transmembrane</keyword>
<feature type="transmembrane region" description="Helical" evidence="1">
    <location>
        <begin position="87"/>
        <end position="109"/>
    </location>
</feature>
<name>A0A9W7DIS3_AMBMO</name>
<feature type="transmembrane region" description="Helical" evidence="1">
    <location>
        <begin position="35"/>
        <end position="53"/>
    </location>
</feature>
<reference evidence="2" key="1">
    <citation type="submission" date="2023-04" db="EMBL/GenBank/DDBJ databases">
        <title>Ambrosiozyma monospora NBRC 1965.</title>
        <authorList>
            <person name="Ichikawa N."/>
            <person name="Sato H."/>
            <person name="Tonouchi N."/>
        </authorList>
    </citation>
    <scope>NUCLEOTIDE SEQUENCE</scope>
    <source>
        <strain evidence="2">NBRC 1965</strain>
    </source>
</reference>
<sequence length="137" mass="15327">MFENYPSSNIESYLDNLNLQKFSIVIIMFFETEQLYSFLSLVTLLFQCCYGLPLTESPTTIESKASEKLSEDGPMALKLVKRLSNGVMTGITIGLIAVAIAVSVALVLLKEKLVKRRIAKDKPVSEDKRNTDTIMML</sequence>
<comment type="caution">
    <text evidence="2">The sequence shown here is derived from an EMBL/GenBank/DDBJ whole genome shotgun (WGS) entry which is preliminary data.</text>
</comment>
<proteinExistence type="predicted"/>
<dbReference type="AlphaFoldDB" id="A0A9W7DIS3"/>
<evidence type="ECO:0000256" key="1">
    <source>
        <dbReference type="SAM" id="Phobius"/>
    </source>
</evidence>
<dbReference type="Proteomes" id="UP001165063">
    <property type="component" value="Unassembled WGS sequence"/>
</dbReference>
<keyword evidence="3" id="KW-1185">Reference proteome</keyword>
<dbReference type="EMBL" id="BSXU01005315">
    <property type="protein sequence ID" value="GMG52432.1"/>
    <property type="molecule type" value="Genomic_DNA"/>
</dbReference>
<keyword evidence="1" id="KW-1133">Transmembrane helix</keyword>
<evidence type="ECO:0000313" key="2">
    <source>
        <dbReference type="EMBL" id="GMG52432.1"/>
    </source>
</evidence>
<protein>
    <submittedName>
        <fullName evidence="2">Unnamed protein product</fullName>
    </submittedName>
</protein>
<gene>
    <name evidence="2" type="ORF">Amon01_000732900</name>
</gene>
<evidence type="ECO:0000313" key="3">
    <source>
        <dbReference type="Proteomes" id="UP001165063"/>
    </source>
</evidence>